<dbReference type="GO" id="GO:0006434">
    <property type="term" value="P:seryl-tRNA aminoacylation"/>
    <property type="evidence" value="ECO:0007669"/>
    <property type="project" value="InterPro"/>
</dbReference>
<protein>
    <submittedName>
        <fullName evidence="2">Uncharacterized protein</fullName>
    </submittedName>
</protein>
<dbReference type="Proteomes" id="UP000663879">
    <property type="component" value="Unassembled WGS sequence"/>
</dbReference>
<evidence type="ECO:0000256" key="1">
    <source>
        <dbReference type="SAM" id="Coils"/>
    </source>
</evidence>
<dbReference type="InterPro" id="IPR010978">
    <property type="entry name" value="tRNA-bd_arm"/>
</dbReference>
<feature type="coiled-coil region" evidence="1">
    <location>
        <begin position="109"/>
        <end position="172"/>
    </location>
</feature>
<dbReference type="Gene3D" id="1.10.287.40">
    <property type="entry name" value="Serine-tRNA synthetase, tRNA binding domain"/>
    <property type="match status" value="1"/>
</dbReference>
<keyword evidence="1" id="KW-0175">Coiled coil</keyword>
<dbReference type="GO" id="GO:0005524">
    <property type="term" value="F:ATP binding"/>
    <property type="evidence" value="ECO:0007669"/>
    <property type="project" value="InterPro"/>
</dbReference>
<evidence type="ECO:0000313" key="3">
    <source>
        <dbReference type="Proteomes" id="UP000663879"/>
    </source>
</evidence>
<dbReference type="PANTHER" id="PTHR11778">
    <property type="entry name" value="SERYL-TRNA SYNTHETASE"/>
    <property type="match status" value="1"/>
</dbReference>
<dbReference type="EMBL" id="CAJNOC010000144">
    <property type="protein sequence ID" value="CAF0718976.1"/>
    <property type="molecule type" value="Genomic_DNA"/>
</dbReference>
<comment type="caution">
    <text evidence="2">The sequence shown here is derived from an EMBL/GenBank/DDBJ whole genome shotgun (WGS) entry which is preliminary data.</text>
</comment>
<keyword evidence="3" id="KW-1185">Reference proteome</keyword>
<proteinExistence type="predicted"/>
<dbReference type="InterPro" id="IPR045864">
    <property type="entry name" value="aa-tRNA-synth_II/BPL/LPL"/>
</dbReference>
<gene>
    <name evidence="2" type="ORF">OXX778_LOCUS2000</name>
</gene>
<name>A0A813MBL1_9BILA</name>
<dbReference type="SUPFAM" id="SSF46589">
    <property type="entry name" value="tRNA-binding arm"/>
    <property type="match status" value="1"/>
</dbReference>
<reference evidence="2" key="1">
    <citation type="submission" date="2021-02" db="EMBL/GenBank/DDBJ databases">
        <authorList>
            <person name="Nowell W R."/>
        </authorList>
    </citation>
    <scope>NUCLEOTIDE SEQUENCE</scope>
    <source>
        <strain evidence="2">Ploen Becks lab</strain>
    </source>
</reference>
<evidence type="ECO:0000313" key="2">
    <source>
        <dbReference type="EMBL" id="CAF0718976.1"/>
    </source>
</evidence>
<accession>A0A813MBL1</accession>
<dbReference type="InterPro" id="IPR002317">
    <property type="entry name" value="Ser-tRNA-ligase_type_1"/>
</dbReference>
<dbReference type="GO" id="GO:0004828">
    <property type="term" value="F:serine-tRNA ligase activity"/>
    <property type="evidence" value="ECO:0007669"/>
    <property type="project" value="InterPro"/>
</dbReference>
<organism evidence="2 3">
    <name type="scientific">Brachionus calyciflorus</name>
    <dbReference type="NCBI Taxonomy" id="104777"/>
    <lineage>
        <taxon>Eukaryota</taxon>
        <taxon>Metazoa</taxon>
        <taxon>Spiralia</taxon>
        <taxon>Gnathifera</taxon>
        <taxon>Rotifera</taxon>
        <taxon>Eurotatoria</taxon>
        <taxon>Monogononta</taxon>
        <taxon>Pseudotrocha</taxon>
        <taxon>Ploima</taxon>
        <taxon>Brachionidae</taxon>
        <taxon>Brachionus</taxon>
    </lineage>
</organism>
<dbReference type="InterPro" id="IPR042103">
    <property type="entry name" value="SerRS_1_N_sf"/>
</dbReference>
<dbReference type="Gene3D" id="3.30.930.10">
    <property type="entry name" value="Bira Bifunctional Protein, Domain 2"/>
    <property type="match status" value="1"/>
</dbReference>
<sequence>MLRLPYKKYQLKLVRNISISVIFQSTKTDENGYRSVPHYTQKSALYIKPPHPSSTSKDESIFSKIVSPELNMDRLFETKNIQNSMLNLNLTARHIHLDLDHLQKDYFKMRSLEDQISLLNKEKETISDQINNLVKSKGGTSSKKSTMQSSEAKKLLKSANEIKLKINKILEELIPLQEIVNIACLRLPNSLHYSTLYLHKYHLKREIDRNLFVYNDDENDENFRPVLFEFNTEAKKLAKNNTSLLDGTNNWQTVLQDCILIDDQIVPAKYTNKNLDDWSFVEQSPIDAVLHNRYLSGTYSKLEQCLSEYFHDKIQGLNSKDSELENFEHIKSASMFKSAIVEGCGRKFNDFRNTYNVVRFGSGSSGSSTELLHLNGASSISALTLNFVRTKIKRKYLPWTVYTNAKTYSPKKGQLNSFDFLTLTADNSSYLYKYDNESKSSQGLTDDFLQLILNNGKFYLDEIKQKLSEYTSKKEHPLDDLNHSAKSIDDILISYLKLFIYAYKDFKNIPFKFVCLNAYDLKGKDSFKIKVKAYLPSEQNYVTIGEVCLLNDYISSRLQIRLDVDKGETRDQSSLKHVNMIYCKLVDLNVFTQILIESNLKINSKNETQNDEILSESGVYDIEKNLLFELPSFLKKYYLI</sequence>
<dbReference type="AlphaFoldDB" id="A0A813MBL1"/>
<dbReference type="OrthoDB" id="24683at2759"/>